<organism evidence="1 2">
    <name type="scientific">Owenia fusiformis</name>
    <name type="common">Polychaete worm</name>
    <dbReference type="NCBI Taxonomy" id="6347"/>
    <lineage>
        <taxon>Eukaryota</taxon>
        <taxon>Metazoa</taxon>
        <taxon>Spiralia</taxon>
        <taxon>Lophotrochozoa</taxon>
        <taxon>Annelida</taxon>
        <taxon>Polychaeta</taxon>
        <taxon>Sedentaria</taxon>
        <taxon>Canalipalpata</taxon>
        <taxon>Sabellida</taxon>
        <taxon>Oweniida</taxon>
        <taxon>Oweniidae</taxon>
        <taxon>Owenia</taxon>
    </lineage>
</organism>
<accession>A0A8J1XSP0</accession>
<evidence type="ECO:0000313" key="1">
    <source>
        <dbReference type="EMBL" id="CAH1779079.1"/>
    </source>
</evidence>
<dbReference type="EMBL" id="CAIIXF020000003">
    <property type="protein sequence ID" value="CAH1779079.1"/>
    <property type="molecule type" value="Genomic_DNA"/>
</dbReference>
<protein>
    <submittedName>
        <fullName evidence="1">Uncharacterized protein</fullName>
    </submittedName>
</protein>
<evidence type="ECO:0000313" key="2">
    <source>
        <dbReference type="Proteomes" id="UP000749559"/>
    </source>
</evidence>
<name>A0A8J1XSP0_OWEFU</name>
<comment type="caution">
    <text evidence="1">The sequence shown here is derived from an EMBL/GenBank/DDBJ whole genome shotgun (WGS) entry which is preliminary data.</text>
</comment>
<proteinExistence type="predicted"/>
<dbReference type="Proteomes" id="UP000749559">
    <property type="component" value="Unassembled WGS sequence"/>
</dbReference>
<sequence length="230" mass="25641">MDSKIFVLMALLGLCSVLVDSACDKNSVDACLNLPENFDSSNQCNYIRHMVTCATGIRECTDDYSTLARMLVLMLARVRQAGSCNDLDLTALTNSVKDNEMATGLGRDGLTTGSDFTRHGDEFPCIRQSGDNCHGAFQAALSFTNQEEISFKPICFILPATSKCYSKMNRGCRSPLLLDLRDAKHENKYKNFIRQFHGSNCNGMQPRSDGTIGDMQKFKRYMRRLASRAN</sequence>
<reference evidence="1" key="1">
    <citation type="submission" date="2022-03" db="EMBL/GenBank/DDBJ databases">
        <authorList>
            <person name="Martin C."/>
        </authorList>
    </citation>
    <scope>NUCLEOTIDE SEQUENCE</scope>
</reference>
<gene>
    <name evidence="1" type="ORF">OFUS_LOCUS5920</name>
</gene>
<dbReference type="AlphaFoldDB" id="A0A8J1XSP0"/>
<keyword evidence="2" id="KW-1185">Reference proteome</keyword>